<comment type="caution">
    <text evidence="9">The sequence shown here is derived from an EMBL/GenBank/DDBJ whole genome shotgun (WGS) entry which is preliminary data.</text>
</comment>
<keyword evidence="6" id="KW-0812">Transmembrane</keyword>
<feature type="region of interest" description="Disordered" evidence="5">
    <location>
        <begin position="29"/>
        <end position="102"/>
    </location>
</feature>
<evidence type="ECO:0000313" key="10">
    <source>
        <dbReference type="Proteomes" id="UP000196649"/>
    </source>
</evidence>
<feature type="chain" id="PRO_5031326279" evidence="7">
    <location>
        <begin position="30"/>
        <end position="1523"/>
    </location>
</feature>
<dbReference type="SUPFAM" id="SSF49478">
    <property type="entry name" value="Cna protein B-type domain"/>
    <property type="match status" value="10"/>
</dbReference>
<keyword evidence="9" id="KW-0176">Collagen</keyword>
<feature type="domain" description="Gram-positive cocci surface proteins LPxTG" evidence="8">
    <location>
        <begin position="1491"/>
        <end position="1523"/>
    </location>
</feature>
<evidence type="ECO:0000256" key="3">
    <source>
        <dbReference type="ARBA" id="ARBA00022729"/>
    </source>
</evidence>
<evidence type="ECO:0000256" key="5">
    <source>
        <dbReference type="SAM" id="MobiDB-lite"/>
    </source>
</evidence>
<keyword evidence="3 7" id="KW-0732">Signal</keyword>
<feature type="transmembrane region" description="Helical" evidence="6">
    <location>
        <begin position="1500"/>
        <end position="1519"/>
    </location>
</feature>
<evidence type="ECO:0000313" key="9">
    <source>
        <dbReference type="EMBL" id="OWF33418.1"/>
    </source>
</evidence>
<evidence type="ECO:0000256" key="2">
    <source>
        <dbReference type="ARBA" id="ARBA00022525"/>
    </source>
</evidence>
<feature type="region of interest" description="Disordered" evidence="5">
    <location>
        <begin position="679"/>
        <end position="698"/>
    </location>
</feature>
<reference evidence="9 10" key="1">
    <citation type="submission" date="2017-03" db="EMBL/GenBank/DDBJ databases">
        <title>Genome sequence of Lactobacillus kimchii KACC 12383.</title>
        <authorList>
            <person name="Chun J."/>
        </authorList>
    </citation>
    <scope>NUCLEOTIDE SEQUENCE [LARGE SCALE GENOMIC DNA]</scope>
    <source>
        <strain evidence="9 10">KACC 12383</strain>
    </source>
</reference>
<accession>A0A210PAA5</accession>
<name>A0A210PAA5_9LACO</name>
<evidence type="ECO:0000256" key="1">
    <source>
        <dbReference type="ARBA" id="ARBA00022512"/>
    </source>
</evidence>
<evidence type="ECO:0000256" key="7">
    <source>
        <dbReference type="SAM" id="SignalP"/>
    </source>
</evidence>
<dbReference type="Pfam" id="PF05737">
    <property type="entry name" value="Collagen_bind"/>
    <property type="match status" value="1"/>
</dbReference>
<organism evidence="9 10">
    <name type="scientific">Companilactobacillus kimchii</name>
    <dbReference type="NCBI Taxonomy" id="2801452"/>
    <lineage>
        <taxon>Bacteria</taxon>
        <taxon>Bacillati</taxon>
        <taxon>Bacillota</taxon>
        <taxon>Bacilli</taxon>
        <taxon>Lactobacillales</taxon>
        <taxon>Lactobacillaceae</taxon>
        <taxon>Companilactobacillus</taxon>
    </lineage>
</organism>
<dbReference type="InterPro" id="IPR008966">
    <property type="entry name" value="Adhesion_dom_sf"/>
</dbReference>
<dbReference type="PROSITE" id="PS50847">
    <property type="entry name" value="GRAM_POS_ANCHORING"/>
    <property type="match status" value="1"/>
</dbReference>
<dbReference type="NCBIfam" id="TIGR01167">
    <property type="entry name" value="LPXTG_anchor"/>
    <property type="match status" value="1"/>
</dbReference>
<feature type="compositionally biased region" description="Low complexity" evidence="5">
    <location>
        <begin position="1394"/>
        <end position="1405"/>
    </location>
</feature>
<feature type="compositionally biased region" description="Low complexity" evidence="5">
    <location>
        <begin position="1417"/>
        <end position="1432"/>
    </location>
</feature>
<evidence type="ECO:0000259" key="8">
    <source>
        <dbReference type="PROSITE" id="PS50847"/>
    </source>
</evidence>
<proteinExistence type="predicted"/>
<keyword evidence="2" id="KW-0964">Secreted</keyword>
<dbReference type="RefSeq" id="WP_056967620.1">
    <property type="nucleotide sequence ID" value="NZ_LNUB01000011.1"/>
</dbReference>
<feature type="compositionally biased region" description="Low complexity" evidence="5">
    <location>
        <begin position="72"/>
        <end position="88"/>
    </location>
</feature>
<feature type="compositionally biased region" description="Polar residues" evidence="5">
    <location>
        <begin position="1434"/>
        <end position="1449"/>
    </location>
</feature>
<feature type="compositionally biased region" description="Low complexity" evidence="5">
    <location>
        <begin position="31"/>
        <end position="60"/>
    </location>
</feature>
<dbReference type="Gene3D" id="2.60.40.1140">
    <property type="entry name" value="Collagen-binding surface protein Cna, B-type domain"/>
    <property type="match status" value="10"/>
</dbReference>
<feature type="signal peptide" evidence="7">
    <location>
        <begin position="1"/>
        <end position="29"/>
    </location>
</feature>
<dbReference type="InterPro" id="IPR008456">
    <property type="entry name" value="Collagen-bd_dom"/>
</dbReference>
<keyword evidence="4" id="KW-0572">Peptidoglycan-anchor</keyword>
<sequence length="1523" mass="167307">MFKKGNNIFSLLVIILSIFMTSTSNIVNADSTSLGTSTPQTTATTSKDSGTTGTENTNGTIDAEGITNAAPTSTEGTTDTKSTDSSTSKIDDSTKQSSTTDWGNQLITEVQLQDSTGQPLTEFHQNDNMRAYWEFSTAKNGKNNVINKGDTMEVSVPKEIALSNNDSANVYQKGTSTILGTAALSKDSRTITVTFNDTAASLSKNSEVTGSFWVNVNWDVNNTTVGKDINLDWTNQGSAQNNPGSTGTANIKPSVPDATEELYKYGGFIDKTIQWTVRINYAGDTIDNAVYKDFIGPNQTLLEDADHPVKIYSATANHDTGEITADSNNLMAGKQITKTSDGFTVDLGTITHTVMIVYYTSVDNYDNLSNYYGNTGDLYSNKTEIQNVPVNISTNKLGSDAGAGSAITSITGHKIWSVPDGTKIPSQVTINLLDNNDTVVRHQNVSKDNDWFYEFNNLPKYDSNGTEIKYTVSEDTVKGFTGLPTGNHDITNILTPDTSKIKITKIWHDGNDKYNMRPESIAVGIFAGSNNEQKELADKQSNTAVLKANDGADNWSHTWTGFTNPDDIWYVSELEPSQSSTDTPYIIGDTQNVFGNEYNKTITNTLATNFTVKKVWDDNNNAKKARPDSIKVQLYANDKVSGDPVTLSADKDWTYKFSRLPKFDDNDNEIKYTAKETNVPEGYSTSKPSIENNNTIDQTETITNTYKSTTPETTQVNVNKVWKDNKSTHNPITVHLLADDKDTGKTVKLSDDNNWSGSFTNLDKQANGKDITYKVKEDTPTGYTSKISNPDGTNNFTITNTPTQTTPTTRSFTVKKVWADGKANHNAVEVYLTKNGTKTGEPIPLNEKNGWSYTWNDLAINDGDKAIEYSAIEDPVPDGYVANTDTTNDGVQITNTAKPTTDEKTSLTVTKSWNDEDNKDKLQPSSVTVKLLANDKDTGKSITLDKGNNWTDTFKNLDKKVNDKDVIYTVQENKVADYDASYDYSKTSNLVKITNKHTPKSVTPSDNKRTFTVVKKWADNNNSGNTRPSEIKVQLTANGKNVGDPVTLNAKGGWTKTWSNLDKQENGKDIKYSVNEVNVKGYTTNVTDTNDGSTITNTLIPVTPVDSKTELTVTKSWNDEDNKDGIRPDSVKVSLLADNKDTGKTIILSKDNKWSNTFKNLDKKINDKDIHYTVKENDVFGYKVSPDPIYTDTTHVTIINKHTPKSVTPSDNKRTFTVIKKWADDNNADSTRPSEIKVQLTANGKNVGDPVTLNAKGGWTKTWSNLDKQQNGKDIKYSVKEIKVPGYTTKTVTKDNLATITNTLNHVTPPVDNKTKLTVTKTWNDKNNQDKIRPNQVKIQLLADGKNTGDPIVLNADNDWSYTWDNLDKNVKYSVKETPVTGYTTEVKQIDANNISITNTHSTNTPVNPGKPENPDKPTTPTKPEQPTEPTIPSQPSNPDTSTDTNLIPSESDNNESSSTDATPLLPDNPLTPAKASDPNTSSNDATKGLLPQTGNQTTWILSLLGIIVLIVLGLYGLVKKSF</sequence>
<feature type="compositionally biased region" description="Polar residues" evidence="5">
    <location>
        <begin position="683"/>
        <end position="698"/>
    </location>
</feature>
<dbReference type="SUPFAM" id="SSF49401">
    <property type="entry name" value="Bacterial adhesins"/>
    <property type="match status" value="2"/>
</dbReference>
<dbReference type="InterPro" id="IPR008454">
    <property type="entry name" value="Collagen-bd_Cna-like_B-typ_dom"/>
</dbReference>
<feature type="compositionally biased region" description="Low complexity" evidence="5">
    <location>
        <begin position="1450"/>
        <end position="1463"/>
    </location>
</feature>
<dbReference type="InterPro" id="IPR019931">
    <property type="entry name" value="LPXTG_anchor"/>
</dbReference>
<dbReference type="EMBL" id="MXAL01000004">
    <property type="protein sequence ID" value="OWF33418.1"/>
    <property type="molecule type" value="Genomic_DNA"/>
</dbReference>
<dbReference type="GO" id="GO:0005518">
    <property type="term" value="F:collagen binding"/>
    <property type="evidence" value="ECO:0007669"/>
    <property type="project" value="InterPro"/>
</dbReference>
<feature type="region of interest" description="Disordered" evidence="5">
    <location>
        <begin position="1394"/>
        <end position="1492"/>
    </location>
</feature>
<dbReference type="Pfam" id="PF05738">
    <property type="entry name" value="Cna_B"/>
    <property type="match status" value="10"/>
</dbReference>
<dbReference type="Proteomes" id="UP000196649">
    <property type="component" value="Unassembled WGS sequence"/>
</dbReference>
<gene>
    <name evidence="9" type="ORF">LKACC12383_01024</name>
</gene>
<evidence type="ECO:0000256" key="4">
    <source>
        <dbReference type="ARBA" id="ARBA00023088"/>
    </source>
</evidence>
<dbReference type="CDD" id="cd00222">
    <property type="entry name" value="CollagenBindB"/>
    <property type="match status" value="9"/>
</dbReference>
<keyword evidence="6" id="KW-1133">Transmembrane helix</keyword>
<keyword evidence="6" id="KW-0472">Membrane</keyword>
<keyword evidence="1" id="KW-0134">Cell wall</keyword>
<protein>
    <submittedName>
        <fullName evidence="9">Collagen adhesin</fullName>
    </submittedName>
</protein>
<evidence type="ECO:0000256" key="6">
    <source>
        <dbReference type="SAM" id="Phobius"/>
    </source>
</evidence>